<feature type="domain" description="Longin" evidence="10">
    <location>
        <begin position="131"/>
        <end position="240"/>
    </location>
</feature>
<dbReference type="eggNOG" id="KOG0859">
    <property type="taxonomic scope" value="Eukaryota"/>
</dbReference>
<dbReference type="EMBL" id="DS566085">
    <property type="status" value="NOT_ANNOTATED_CDS"/>
    <property type="molecule type" value="Genomic_DNA"/>
</dbReference>
<accession>H3HE01</accession>
<reference evidence="12" key="2">
    <citation type="submission" date="2015-06" db="UniProtKB">
        <authorList>
            <consortium name="EnsemblProtists"/>
        </authorList>
    </citation>
    <scope>IDENTIFICATION</scope>
    <source>
        <strain evidence="12">Pr102</strain>
    </source>
</reference>
<dbReference type="FunCoup" id="H3HE01">
    <property type="interactions" value="225"/>
</dbReference>
<dbReference type="PRINTS" id="PR00219">
    <property type="entry name" value="SYNAPTOBREVN"/>
</dbReference>
<comment type="subcellular location">
    <subcellularLocation>
        <location evidence="7">Endomembrane system</location>
        <topology evidence="7">Single-pass type IV membrane protein</topology>
    </subcellularLocation>
</comment>
<keyword evidence="3 9" id="KW-0812">Transmembrane</keyword>
<dbReference type="PROSITE" id="PS50892">
    <property type="entry name" value="V_SNARE"/>
    <property type="match status" value="1"/>
</dbReference>
<dbReference type="AlphaFoldDB" id="H3HE01"/>
<evidence type="ECO:0000256" key="2">
    <source>
        <dbReference type="ARBA" id="ARBA00022448"/>
    </source>
</evidence>
<dbReference type="InterPro" id="IPR042855">
    <property type="entry name" value="V_SNARE_CC"/>
</dbReference>
<evidence type="ECO:0000256" key="6">
    <source>
        <dbReference type="ARBA" id="ARBA00023136"/>
    </source>
</evidence>
<evidence type="ECO:0000256" key="7">
    <source>
        <dbReference type="ARBA" id="ARBA00046280"/>
    </source>
</evidence>
<evidence type="ECO:0000256" key="5">
    <source>
        <dbReference type="ARBA" id="ARBA00022989"/>
    </source>
</evidence>
<dbReference type="HOGENOM" id="CLU_064620_1_1_1"/>
<keyword evidence="13" id="KW-1185">Reference proteome</keyword>
<dbReference type="FunFam" id="3.30.450.50:FF:000015">
    <property type="entry name" value="Synaptobrevin 2 isoform 1"/>
    <property type="match status" value="1"/>
</dbReference>
<dbReference type="Gene3D" id="1.20.5.110">
    <property type="match status" value="1"/>
</dbReference>
<dbReference type="VEuPathDB" id="FungiDB:KRP22_9465"/>
<feature type="domain" description="V-SNARE coiled-coil homology" evidence="11">
    <location>
        <begin position="255"/>
        <end position="315"/>
    </location>
</feature>
<reference evidence="13" key="1">
    <citation type="journal article" date="2006" name="Science">
        <title>Phytophthora genome sequences uncover evolutionary origins and mechanisms of pathogenesis.</title>
        <authorList>
            <person name="Tyler B.M."/>
            <person name="Tripathy S."/>
            <person name="Zhang X."/>
            <person name="Dehal P."/>
            <person name="Jiang R.H."/>
            <person name="Aerts A."/>
            <person name="Arredondo F.D."/>
            <person name="Baxter L."/>
            <person name="Bensasson D."/>
            <person name="Beynon J.L."/>
            <person name="Chapman J."/>
            <person name="Damasceno C.M."/>
            <person name="Dorrance A.E."/>
            <person name="Dou D."/>
            <person name="Dickerman A.W."/>
            <person name="Dubchak I.L."/>
            <person name="Garbelotto M."/>
            <person name="Gijzen M."/>
            <person name="Gordon S.G."/>
            <person name="Govers F."/>
            <person name="Grunwald N.J."/>
            <person name="Huang W."/>
            <person name="Ivors K.L."/>
            <person name="Jones R.W."/>
            <person name="Kamoun S."/>
            <person name="Krampis K."/>
            <person name="Lamour K.H."/>
            <person name="Lee M.K."/>
            <person name="McDonald W.H."/>
            <person name="Medina M."/>
            <person name="Meijer H.J."/>
            <person name="Nordberg E.K."/>
            <person name="Maclean D.J."/>
            <person name="Ospina-Giraldo M.D."/>
            <person name="Morris P.F."/>
            <person name="Phuntumart V."/>
            <person name="Putnam N.H."/>
            <person name="Rash S."/>
            <person name="Rose J.K."/>
            <person name="Sakihama Y."/>
            <person name="Salamov A.A."/>
            <person name="Savidor A."/>
            <person name="Scheuring C.F."/>
            <person name="Smith B.M."/>
            <person name="Sobral B.W."/>
            <person name="Terry A."/>
            <person name="Torto-Alalibo T.A."/>
            <person name="Win J."/>
            <person name="Xu Z."/>
            <person name="Zhang H."/>
            <person name="Grigoriev I.V."/>
            <person name="Rokhsar D.S."/>
            <person name="Boore J.L."/>
        </authorList>
    </citation>
    <scope>NUCLEOTIDE SEQUENCE [LARGE SCALE GENOMIC DNA]</scope>
    <source>
        <strain evidence="13">Pr102</strain>
    </source>
</reference>
<evidence type="ECO:0000256" key="3">
    <source>
        <dbReference type="ARBA" id="ARBA00022692"/>
    </source>
</evidence>
<dbReference type="EnsemblProtists" id="Phyra96607">
    <property type="protein sequence ID" value="Phyra96607"/>
    <property type="gene ID" value="Phyra96607"/>
</dbReference>
<dbReference type="SUPFAM" id="SSF64356">
    <property type="entry name" value="SNARE-like"/>
    <property type="match status" value="1"/>
</dbReference>
<proteinExistence type="inferred from homology"/>
<feature type="transmembrane region" description="Helical" evidence="9">
    <location>
        <begin position="319"/>
        <end position="338"/>
    </location>
</feature>
<dbReference type="CDD" id="cd15843">
    <property type="entry name" value="R-SNARE"/>
    <property type="match status" value="1"/>
</dbReference>
<name>H3HE01_PHYRM</name>
<dbReference type="Pfam" id="PF13774">
    <property type="entry name" value="Longin"/>
    <property type="match status" value="1"/>
</dbReference>
<dbReference type="InParanoid" id="H3HE01"/>
<evidence type="ECO:0000259" key="11">
    <source>
        <dbReference type="PROSITE" id="PS50892"/>
    </source>
</evidence>
<evidence type="ECO:0000256" key="1">
    <source>
        <dbReference type="ARBA" id="ARBA00008025"/>
    </source>
</evidence>
<evidence type="ECO:0008006" key="14">
    <source>
        <dbReference type="Google" id="ProtNLM"/>
    </source>
</evidence>
<keyword evidence="8" id="KW-0175">Coiled coil</keyword>
<evidence type="ECO:0000256" key="4">
    <source>
        <dbReference type="ARBA" id="ARBA00022927"/>
    </source>
</evidence>
<dbReference type="PANTHER" id="PTHR21136:SF168">
    <property type="entry name" value="VESICLE-ASSOCIATED MEMBRANE PROTEIN 9"/>
    <property type="match status" value="1"/>
</dbReference>
<keyword evidence="2" id="KW-0813">Transport</keyword>
<evidence type="ECO:0000256" key="9">
    <source>
        <dbReference type="SAM" id="Phobius"/>
    </source>
</evidence>
<dbReference type="SUPFAM" id="SSF58038">
    <property type="entry name" value="SNARE fusion complex"/>
    <property type="match status" value="1"/>
</dbReference>
<dbReference type="CDD" id="cd14824">
    <property type="entry name" value="Longin"/>
    <property type="match status" value="1"/>
</dbReference>
<dbReference type="GO" id="GO:0015031">
    <property type="term" value="P:protein transport"/>
    <property type="evidence" value="ECO:0007669"/>
    <property type="project" value="UniProtKB-KW"/>
</dbReference>
<evidence type="ECO:0000313" key="12">
    <source>
        <dbReference type="EnsemblProtists" id="Phyra96607"/>
    </source>
</evidence>
<dbReference type="GO" id="GO:0005737">
    <property type="term" value="C:cytoplasm"/>
    <property type="evidence" value="ECO:0007669"/>
    <property type="project" value="UniProtKB-ARBA"/>
</dbReference>
<dbReference type="STRING" id="164328.H3HE01"/>
<dbReference type="Pfam" id="PF00957">
    <property type="entry name" value="Synaptobrevin"/>
    <property type="match status" value="1"/>
</dbReference>
<dbReference type="GO" id="GO:0016192">
    <property type="term" value="P:vesicle-mediated transport"/>
    <property type="evidence" value="ECO:0007669"/>
    <property type="project" value="InterPro"/>
</dbReference>
<evidence type="ECO:0000259" key="10">
    <source>
        <dbReference type="PROSITE" id="PS50859"/>
    </source>
</evidence>
<protein>
    <recommendedName>
        <fullName evidence="14">V-SNARE coiled-coil homology domain-containing protein</fullName>
    </recommendedName>
</protein>
<dbReference type="PROSITE" id="PS50859">
    <property type="entry name" value="LONGIN"/>
    <property type="match status" value="1"/>
</dbReference>
<sequence>MPENESLSWRGVLLWARRKHVRPRQYVNDWHAVCSQHSFSHSSTLATCWLMMSLVSPPLSIQEPEKSLGEMGVMYGAKSAIEPVCTQNGPVSELQSPSASASASAAAALSMLCCAFGDCLSSGAMSIVYTLVARQQSVLCEYTDQSGNFPTVTRAVLKNLAQHEPSASAAASKSVFPYNEFNFFFLHDDGITYMCMAEERVHANVAFMMLAELQTLFLAKYKQQAQTALAYAMAPFNPTLDTLMKKYDNYKLETPMSQVRQKMERVKTLMIENVNQLMERGEKIELLVTRTNKLQQDAMKYEKSAKKLKNAYWWMNVKYWIYSALALAVLALVVTFMICGTDLSSCAARVGSKAENGIDKVAAATSGVASNAANAADKASTGVAGGI</sequence>
<keyword evidence="6 9" id="KW-0472">Membrane</keyword>
<dbReference type="GO" id="GO:0016020">
    <property type="term" value="C:membrane"/>
    <property type="evidence" value="ECO:0007669"/>
    <property type="project" value="InterPro"/>
</dbReference>
<dbReference type="InterPro" id="IPR011012">
    <property type="entry name" value="Longin-like_dom_sf"/>
</dbReference>
<dbReference type="InterPro" id="IPR001388">
    <property type="entry name" value="Synaptobrevin-like"/>
</dbReference>
<keyword evidence="5 9" id="KW-1133">Transmembrane helix</keyword>
<dbReference type="InterPro" id="IPR051097">
    <property type="entry name" value="Synaptobrevin-like_transport"/>
</dbReference>
<organism evidence="12 13">
    <name type="scientific">Phytophthora ramorum</name>
    <name type="common">Sudden oak death agent</name>
    <dbReference type="NCBI Taxonomy" id="164328"/>
    <lineage>
        <taxon>Eukaryota</taxon>
        <taxon>Sar</taxon>
        <taxon>Stramenopiles</taxon>
        <taxon>Oomycota</taxon>
        <taxon>Peronosporomycetes</taxon>
        <taxon>Peronosporales</taxon>
        <taxon>Peronosporaceae</taxon>
        <taxon>Phytophthora</taxon>
    </lineage>
</organism>
<comment type="similarity">
    <text evidence="1">Belongs to the synaptobrevin family.</text>
</comment>
<dbReference type="OMA" id="SQEHFFP"/>
<dbReference type="VEuPathDB" id="FungiDB:KRP23_8914"/>
<keyword evidence="4" id="KW-0653">Protein transport</keyword>
<dbReference type="SMART" id="SM01270">
    <property type="entry name" value="Longin"/>
    <property type="match status" value="1"/>
</dbReference>
<dbReference type="GO" id="GO:0012505">
    <property type="term" value="C:endomembrane system"/>
    <property type="evidence" value="ECO:0007669"/>
    <property type="project" value="UniProtKB-SubCell"/>
</dbReference>
<evidence type="ECO:0000256" key="8">
    <source>
        <dbReference type="PROSITE-ProRule" id="PRU00290"/>
    </source>
</evidence>
<dbReference type="PANTHER" id="PTHR21136">
    <property type="entry name" value="SNARE PROTEINS"/>
    <property type="match status" value="1"/>
</dbReference>
<evidence type="ECO:0000313" key="13">
    <source>
        <dbReference type="Proteomes" id="UP000005238"/>
    </source>
</evidence>
<dbReference type="Proteomes" id="UP000005238">
    <property type="component" value="Unassembled WGS sequence"/>
</dbReference>
<dbReference type="Gene3D" id="3.30.450.50">
    <property type="entry name" value="Longin domain"/>
    <property type="match status" value="1"/>
</dbReference>
<dbReference type="InterPro" id="IPR010908">
    <property type="entry name" value="Longin_dom"/>
</dbReference>